<dbReference type="AlphaFoldDB" id="A0A7E6EJN1"/>
<dbReference type="RefSeq" id="XP_036355072.1">
    <property type="nucleotide sequence ID" value="XM_036499179.1"/>
</dbReference>
<dbReference type="KEGG" id="osn:115229360"/>
<evidence type="ECO:0000313" key="2">
    <source>
        <dbReference type="RefSeq" id="XP_036355072.1"/>
    </source>
</evidence>
<dbReference type="PANTHER" id="PTHR15192">
    <property type="entry name" value="PROTEIN CBG05349"/>
    <property type="match status" value="1"/>
</dbReference>
<evidence type="ECO:0000313" key="1">
    <source>
        <dbReference type="Proteomes" id="UP000515154"/>
    </source>
</evidence>
<proteinExistence type="predicted"/>
<sequence length="332" mass="37525">MAVNQAPEYGCEAANKQAKRCWLSLGLSHSVELTDPKRYRPTVDTLQRYYSQYPYVVGITEHQRPPFLVQSVQQVPACPTDCPSETFNDKSLKIEWQVIGKYSQTGQEVVFRARHIILALGRSHDKIKLQVETKSGSECPLISSLEELRTLTYNHPLLIVGSGLDAADKILFCRRNNISVIHVYRKTFEAASELYAPMDPLTYPEYIWIRDLILSKHMEEDSWTYTAFDSSLVSYLDVGHQVWVKGIDNCHFFTVLACGVLPCLGYSPHVLEDFCGLSVEDLVMDSSTYESVRYPRLFVLGSLSGDRFVRFAKGGVISAVSNILSFENSQKS</sequence>
<gene>
    <name evidence="2" type="primary">LOC115229360</name>
</gene>
<protein>
    <submittedName>
        <fullName evidence="2">Oxidative stress-induced growth inhibitor 1-like</fullName>
    </submittedName>
</protein>
<dbReference type="Proteomes" id="UP000515154">
    <property type="component" value="Unplaced"/>
</dbReference>
<accession>A0A7E6EJN1</accession>
<reference evidence="2" key="1">
    <citation type="submission" date="2025-08" db="UniProtKB">
        <authorList>
            <consortium name="RefSeq"/>
        </authorList>
    </citation>
    <scope>IDENTIFICATION</scope>
</reference>
<dbReference type="PANTHER" id="PTHR15192:SF8">
    <property type="entry name" value="FAD_NAD(P)-BINDING DOMAIN-CONTAINING PROTEIN"/>
    <property type="match status" value="1"/>
</dbReference>
<keyword evidence="1" id="KW-1185">Reference proteome</keyword>
<dbReference type="InterPro" id="IPR029731">
    <property type="entry name" value="OSGIN1/2"/>
</dbReference>
<organism evidence="1 2">
    <name type="scientific">Octopus sinensis</name>
    <name type="common">East Asian common octopus</name>
    <dbReference type="NCBI Taxonomy" id="2607531"/>
    <lineage>
        <taxon>Eukaryota</taxon>
        <taxon>Metazoa</taxon>
        <taxon>Spiralia</taxon>
        <taxon>Lophotrochozoa</taxon>
        <taxon>Mollusca</taxon>
        <taxon>Cephalopoda</taxon>
        <taxon>Coleoidea</taxon>
        <taxon>Octopodiformes</taxon>
        <taxon>Octopoda</taxon>
        <taxon>Incirrata</taxon>
        <taxon>Octopodidae</taxon>
        <taxon>Octopus</taxon>
    </lineage>
</organism>
<name>A0A7E6EJN1_9MOLL</name>